<dbReference type="GO" id="GO:0004073">
    <property type="term" value="F:aspartate-semialdehyde dehydrogenase activity"/>
    <property type="evidence" value="ECO:0007669"/>
    <property type="project" value="UniProtKB-UniRule"/>
</dbReference>
<keyword evidence="13 15" id="KW-0486">Methionine biosynthesis</keyword>
<evidence type="ECO:0000256" key="1">
    <source>
        <dbReference type="ARBA" id="ARBA00005021"/>
    </source>
</evidence>
<dbReference type="GO" id="GO:0071266">
    <property type="term" value="P:'de novo' L-methionine biosynthetic process"/>
    <property type="evidence" value="ECO:0007669"/>
    <property type="project" value="UniProtKB-UniRule"/>
</dbReference>
<feature type="binding site" evidence="15">
    <location>
        <begin position="44"/>
        <end position="45"/>
    </location>
    <ligand>
        <name>NADP(+)</name>
        <dbReference type="ChEBI" id="CHEBI:58349"/>
    </ligand>
</feature>
<comment type="subunit">
    <text evidence="5 15">Homodimer.</text>
</comment>
<organism evidence="18 19">
    <name type="scientific">Stenotrophomonas koreensis</name>
    <dbReference type="NCBI Taxonomy" id="266128"/>
    <lineage>
        <taxon>Bacteria</taxon>
        <taxon>Pseudomonadati</taxon>
        <taxon>Pseudomonadota</taxon>
        <taxon>Gammaproteobacteria</taxon>
        <taxon>Lysobacterales</taxon>
        <taxon>Lysobacteraceae</taxon>
        <taxon>Stenotrophomonas</taxon>
    </lineage>
</organism>
<dbReference type="GO" id="GO:0051287">
    <property type="term" value="F:NAD binding"/>
    <property type="evidence" value="ECO:0007669"/>
    <property type="project" value="InterPro"/>
</dbReference>
<dbReference type="CDD" id="cd18131">
    <property type="entry name" value="ASADH_C_bac_euk_like"/>
    <property type="match status" value="1"/>
</dbReference>
<name>A0A0R0C3H3_9GAMM</name>
<dbReference type="RefSeq" id="WP_057663813.1">
    <property type="nucleotide sequence ID" value="NZ_LDJH01000006.1"/>
</dbReference>
<evidence type="ECO:0000256" key="15">
    <source>
        <dbReference type="HAMAP-Rule" id="MF_02121"/>
    </source>
</evidence>
<evidence type="ECO:0000256" key="16">
    <source>
        <dbReference type="PIRSR" id="PIRSR000148-1"/>
    </source>
</evidence>
<dbReference type="UniPathway" id="UPA00051">
    <property type="reaction ID" value="UER00464"/>
</dbReference>
<feature type="binding site" evidence="15">
    <location>
        <begin position="16"/>
        <end position="19"/>
    </location>
    <ligand>
        <name>NADP(+)</name>
        <dbReference type="ChEBI" id="CHEBI:58349"/>
    </ligand>
</feature>
<dbReference type="PIRSF" id="PIRSF000148">
    <property type="entry name" value="ASA_dh"/>
    <property type="match status" value="1"/>
</dbReference>
<feature type="binding site" evidence="15">
    <location>
        <begin position="164"/>
        <end position="165"/>
    </location>
    <ligand>
        <name>NADP(+)</name>
        <dbReference type="ChEBI" id="CHEBI:58349"/>
    </ligand>
</feature>
<accession>A0A0R0C3H3</accession>
<evidence type="ECO:0000259" key="17">
    <source>
        <dbReference type="SMART" id="SM00859"/>
    </source>
</evidence>
<dbReference type="InterPro" id="IPR000534">
    <property type="entry name" value="Semialdehyde_DH_NAD-bd"/>
</dbReference>
<comment type="pathway">
    <text evidence="2 15">Amino-acid biosynthesis; L-lysine biosynthesis via DAP pathway; (S)-tetrahydrodipicolinate from L-aspartate: step 2/4.</text>
</comment>
<feature type="binding site" evidence="15">
    <location>
        <position position="240"/>
    </location>
    <ligand>
        <name>substrate</name>
    </ligand>
</feature>
<evidence type="ECO:0000256" key="5">
    <source>
        <dbReference type="ARBA" id="ARBA00011738"/>
    </source>
</evidence>
<feature type="binding site" evidence="15">
    <location>
        <position position="161"/>
    </location>
    <ligand>
        <name>substrate</name>
    </ligand>
</feature>
<dbReference type="GO" id="GO:0009089">
    <property type="term" value="P:lysine biosynthetic process via diaminopimelate"/>
    <property type="evidence" value="ECO:0007669"/>
    <property type="project" value="UniProtKB-UniRule"/>
</dbReference>
<evidence type="ECO:0000256" key="9">
    <source>
        <dbReference type="ARBA" id="ARBA00022857"/>
    </source>
</evidence>
<evidence type="ECO:0000256" key="11">
    <source>
        <dbReference type="ARBA" id="ARBA00023002"/>
    </source>
</evidence>
<dbReference type="EC" id="1.2.1.11" evidence="6 15"/>
<dbReference type="SUPFAM" id="SSF51735">
    <property type="entry name" value="NAD(P)-binding Rossmann-fold domains"/>
    <property type="match status" value="1"/>
</dbReference>
<dbReference type="GO" id="GO:0009097">
    <property type="term" value="P:isoleucine biosynthetic process"/>
    <property type="evidence" value="ECO:0007669"/>
    <property type="project" value="UniProtKB-UniRule"/>
</dbReference>
<dbReference type="Proteomes" id="UP000051254">
    <property type="component" value="Unassembled WGS sequence"/>
</dbReference>
<comment type="caution">
    <text evidence="18">The sequence shown here is derived from an EMBL/GenBank/DDBJ whole genome shotgun (WGS) entry which is preliminary data.</text>
</comment>
<dbReference type="PANTHER" id="PTHR46278">
    <property type="entry name" value="DEHYDROGENASE, PUTATIVE-RELATED"/>
    <property type="match status" value="1"/>
</dbReference>
<evidence type="ECO:0000256" key="13">
    <source>
        <dbReference type="ARBA" id="ARBA00023167"/>
    </source>
</evidence>
<keyword evidence="12 15" id="KW-0457">Lysine biosynthesis</keyword>
<dbReference type="NCBIfam" id="NF004224">
    <property type="entry name" value="PRK05671.1"/>
    <property type="match status" value="1"/>
</dbReference>
<dbReference type="Gene3D" id="3.40.50.720">
    <property type="entry name" value="NAD(P)-binding Rossmann-like Domain"/>
    <property type="match status" value="1"/>
</dbReference>
<dbReference type="AlphaFoldDB" id="A0A0R0C3H3"/>
<dbReference type="InterPro" id="IPR036291">
    <property type="entry name" value="NAD(P)-bd_dom_sf"/>
</dbReference>
<dbReference type="GO" id="GO:0046983">
    <property type="term" value="F:protein dimerization activity"/>
    <property type="evidence" value="ECO:0007669"/>
    <property type="project" value="InterPro"/>
</dbReference>
<evidence type="ECO:0000256" key="4">
    <source>
        <dbReference type="ARBA" id="ARBA00010584"/>
    </source>
</evidence>
<comment type="pathway">
    <text evidence="1 15">Amino-acid biosynthesis; L-methionine biosynthesis via de novo pathway; L-homoserine from L-aspartate: step 2/3.</text>
</comment>
<evidence type="ECO:0000256" key="12">
    <source>
        <dbReference type="ARBA" id="ARBA00023154"/>
    </source>
</evidence>
<dbReference type="InterPro" id="IPR012080">
    <property type="entry name" value="Asp_semialdehyde_DH"/>
</dbReference>
<keyword evidence="8 15" id="KW-0791">Threonine biosynthesis</keyword>
<dbReference type="Gene3D" id="3.30.360.10">
    <property type="entry name" value="Dihydrodipicolinate Reductase, domain 2"/>
    <property type="match status" value="1"/>
</dbReference>
<dbReference type="InterPro" id="IPR012280">
    <property type="entry name" value="Semialdhyde_DH_dimer_dom"/>
</dbReference>
<feature type="active site" description="Proton acceptor" evidence="15 16">
    <location>
        <position position="247"/>
    </location>
</feature>
<dbReference type="Pfam" id="PF02774">
    <property type="entry name" value="Semialdhyde_dhC"/>
    <property type="match status" value="1"/>
</dbReference>
<comment type="caution">
    <text evidence="15">Lacks conserved residue(s) required for the propagation of feature annotation.</text>
</comment>
<evidence type="ECO:0000256" key="6">
    <source>
        <dbReference type="ARBA" id="ARBA00013120"/>
    </source>
</evidence>
<protein>
    <recommendedName>
        <fullName evidence="6 15">Aspartate-semialdehyde dehydrogenase</fullName>
        <shortName evidence="15">ASA dehydrogenase</shortName>
        <shortName evidence="15">ASADH</shortName>
        <ecNumber evidence="6 15">1.2.1.11</ecNumber>
    </recommendedName>
    <alternativeName>
        <fullName evidence="15">Aspartate-beta-semialdehyde dehydrogenase</fullName>
    </alternativeName>
</protein>
<proteinExistence type="inferred from homology"/>
<keyword evidence="19" id="KW-1185">Reference proteome</keyword>
<dbReference type="NCBIfam" id="NF011456">
    <property type="entry name" value="PRK14874.1"/>
    <property type="match status" value="1"/>
</dbReference>
<dbReference type="InterPro" id="IPR005986">
    <property type="entry name" value="Asp_semialdehyde_DH_beta"/>
</dbReference>
<feature type="domain" description="Semialdehyde dehydrogenase NAD-binding" evidence="17">
    <location>
        <begin position="9"/>
        <end position="124"/>
    </location>
</feature>
<dbReference type="UniPathway" id="UPA00050">
    <property type="reaction ID" value="UER00463"/>
</dbReference>
<comment type="catalytic activity">
    <reaction evidence="14 15">
        <text>L-aspartate 4-semialdehyde + phosphate + NADP(+) = 4-phospho-L-aspartate + NADPH + H(+)</text>
        <dbReference type="Rhea" id="RHEA:24284"/>
        <dbReference type="ChEBI" id="CHEBI:15378"/>
        <dbReference type="ChEBI" id="CHEBI:43474"/>
        <dbReference type="ChEBI" id="CHEBI:57535"/>
        <dbReference type="ChEBI" id="CHEBI:57783"/>
        <dbReference type="ChEBI" id="CHEBI:58349"/>
        <dbReference type="ChEBI" id="CHEBI:537519"/>
        <dbReference type="EC" id="1.2.1.11"/>
    </reaction>
</comment>
<keyword evidence="9 15" id="KW-0521">NADP</keyword>
<feature type="binding site" evidence="15">
    <location>
        <position position="321"/>
    </location>
    <ligand>
        <name>NADP(+)</name>
        <dbReference type="ChEBI" id="CHEBI:58349"/>
    </ligand>
</feature>
<dbReference type="GO" id="GO:0050661">
    <property type="term" value="F:NADP binding"/>
    <property type="evidence" value="ECO:0007669"/>
    <property type="project" value="UniProtKB-UniRule"/>
</dbReference>
<comment type="pathway">
    <text evidence="3 15">Amino-acid biosynthesis; L-threonine biosynthesis; L-threonine from L-aspartate: step 2/5.</text>
</comment>
<dbReference type="OrthoDB" id="9805684at2"/>
<feature type="binding site" evidence="15">
    <location>
        <position position="104"/>
    </location>
    <ligand>
        <name>phosphate</name>
        <dbReference type="ChEBI" id="CHEBI:43474"/>
    </ligand>
</feature>
<dbReference type="Pfam" id="PF01118">
    <property type="entry name" value="Semialdhyde_dh"/>
    <property type="match status" value="1"/>
</dbReference>
<evidence type="ECO:0000313" key="19">
    <source>
        <dbReference type="Proteomes" id="UP000051254"/>
    </source>
</evidence>
<gene>
    <name evidence="15" type="primary">asd</name>
    <name evidence="18" type="ORF">ABB25_03585</name>
</gene>
<sequence length="341" mass="36188">MSNASRQFHVAVVGATGAVGQTMLAILAERGFPVGKLSVLASARSAGNSIEFNGDKVTVQDLATFDPAGVDIALFSAGGDISLEYAPKFAAAGAVVIDNSSAFRYEDDVPLVVSEVNPEAIANRPRGIIANPNCSTMQLMPVLAPIHRAAGITRVNIATYQSVSGAGQSGMEELGKQTAQLLAFQSAEPKKFPVQIAFNLIPHIDAFQDNGYTKEEMKLVWETRKILGDDSIQVNPTAVRVPVFYGHAEAVHLETRDKISIERVRELLGAAPGVEVVDERTAGGYPTPVTHASGNDPVYVGRLREDISHPRGIALWVVADNIRKGAALNAVQLAELVAAQA</sequence>
<keyword evidence="10 15" id="KW-0220">Diaminopimelate biosynthesis</keyword>
<dbReference type="GO" id="GO:0009088">
    <property type="term" value="P:threonine biosynthetic process"/>
    <property type="evidence" value="ECO:0007669"/>
    <property type="project" value="UniProtKB-UniRule"/>
</dbReference>
<evidence type="ECO:0000256" key="2">
    <source>
        <dbReference type="ARBA" id="ARBA00005076"/>
    </source>
</evidence>
<dbReference type="NCBIfam" id="TIGR01296">
    <property type="entry name" value="asd_B"/>
    <property type="match status" value="1"/>
</dbReference>
<evidence type="ECO:0000256" key="14">
    <source>
        <dbReference type="ARBA" id="ARBA00047891"/>
    </source>
</evidence>
<dbReference type="PANTHER" id="PTHR46278:SF2">
    <property type="entry name" value="ASPARTATE-SEMIALDEHYDE DEHYDROGENASE"/>
    <property type="match status" value="1"/>
</dbReference>
<comment type="function">
    <text evidence="15">Catalyzes the NADPH-dependent formation of L-aspartate-semialdehyde (L-ASA) by the reductive dephosphorylation of L-aspartyl-4-phosphate.</text>
</comment>
<dbReference type="EMBL" id="LDJH01000006">
    <property type="protein sequence ID" value="KRG59635.1"/>
    <property type="molecule type" value="Genomic_DNA"/>
</dbReference>
<reference evidence="18 19" key="1">
    <citation type="submission" date="2015-05" db="EMBL/GenBank/DDBJ databases">
        <title>Genome sequencing and analysis of members of genus Stenotrophomonas.</title>
        <authorList>
            <person name="Patil P.P."/>
            <person name="Midha S."/>
            <person name="Patil P.B."/>
        </authorList>
    </citation>
    <scope>NUCLEOTIDE SEQUENCE [LARGE SCALE GENOMIC DNA]</scope>
    <source>
        <strain evidence="18 19">DSM 17805</strain>
    </source>
</reference>
<dbReference type="UniPathway" id="UPA00034">
    <property type="reaction ID" value="UER00016"/>
</dbReference>
<evidence type="ECO:0000256" key="8">
    <source>
        <dbReference type="ARBA" id="ARBA00022697"/>
    </source>
</evidence>
<dbReference type="SUPFAM" id="SSF55347">
    <property type="entry name" value="Glyceraldehyde-3-phosphate dehydrogenase-like, C-terminal domain"/>
    <property type="match status" value="1"/>
</dbReference>
<feature type="active site" description="Acyl-thioester intermediate" evidence="15 16">
    <location>
        <position position="134"/>
    </location>
</feature>
<dbReference type="SMART" id="SM00859">
    <property type="entry name" value="Semialdhyde_dh"/>
    <property type="match status" value="1"/>
</dbReference>
<dbReference type="PATRIC" id="fig|266128.3.peg.2380"/>
<evidence type="ECO:0000256" key="10">
    <source>
        <dbReference type="ARBA" id="ARBA00022915"/>
    </source>
</evidence>
<evidence type="ECO:0000256" key="3">
    <source>
        <dbReference type="ARBA" id="ARBA00005097"/>
    </source>
</evidence>
<keyword evidence="7 15" id="KW-0028">Amino-acid biosynthesis</keyword>
<evidence type="ECO:0000313" key="18">
    <source>
        <dbReference type="EMBL" id="KRG59635.1"/>
    </source>
</evidence>
<dbReference type="HAMAP" id="MF_02121">
    <property type="entry name" value="ASADH"/>
    <property type="match status" value="1"/>
</dbReference>
<evidence type="ECO:0000256" key="7">
    <source>
        <dbReference type="ARBA" id="ARBA00022605"/>
    </source>
</evidence>
<keyword evidence="11 15" id="KW-0560">Oxidoreductase</keyword>
<dbReference type="STRING" id="266128.ABB25_03585"/>
<comment type="similarity">
    <text evidence="4 15">Belongs to the aspartate-semialdehyde dehydrogenase family.</text>
</comment>
<dbReference type="GO" id="GO:0019877">
    <property type="term" value="P:diaminopimelate biosynthetic process"/>
    <property type="evidence" value="ECO:0007669"/>
    <property type="project" value="UniProtKB-UniRule"/>
</dbReference>
<dbReference type="CDD" id="cd02316">
    <property type="entry name" value="VcASADH2_like_N"/>
    <property type="match status" value="1"/>
</dbReference>
<dbReference type="NCBIfam" id="NF005957">
    <property type="entry name" value="PRK08040.1"/>
    <property type="match status" value="1"/>
</dbReference>